<name>A0ACB9P0L6_9MYRT</name>
<dbReference type="Proteomes" id="UP001057402">
    <property type="component" value="Chromosome 7"/>
</dbReference>
<evidence type="ECO:0000313" key="1">
    <source>
        <dbReference type="EMBL" id="KAI4342135.1"/>
    </source>
</evidence>
<reference evidence="2" key="1">
    <citation type="journal article" date="2023" name="Front. Plant Sci.">
        <title>Chromosomal-level genome assembly of Melastoma candidum provides insights into trichome evolution.</title>
        <authorList>
            <person name="Zhong Y."/>
            <person name="Wu W."/>
            <person name="Sun C."/>
            <person name="Zou P."/>
            <person name="Liu Y."/>
            <person name="Dai S."/>
            <person name="Zhou R."/>
        </authorList>
    </citation>
    <scope>NUCLEOTIDE SEQUENCE [LARGE SCALE GENOMIC DNA]</scope>
</reference>
<protein>
    <submittedName>
        <fullName evidence="1">Uncharacterized protein</fullName>
    </submittedName>
</protein>
<proteinExistence type="predicted"/>
<dbReference type="EMBL" id="CM042886">
    <property type="protein sequence ID" value="KAI4342135.1"/>
    <property type="molecule type" value="Genomic_DNA"/>
</dbReference>
<gene>
    <name evidence="1" type="ORF">MLD38_026792</name>
</gene>
<accession>A0ACB9P0L6</accession>
<sequence>MAYRRRSTAESILDVFALNPLPYPVLLILAVLLVFLGTSWYFSYEEAIETAQEQLGWALFATPIALVILVRWLSSLGEAGNFLAGGNSPWERQRRQRMYGGLSGDGAASPWGVAALIVLVLVLLQFQSSFLESWFIFS</sequence>
<comment type="caution">
    <text evidence="1">The sequence shown here is derived from an EMBL/GenBank/DDBJ whole genome shotgun (WGS) entry which is preliminary data.</text>
</comment>
<keyword evidence="2" id="KW-1185">Reference proteome</keyword>
<evidence type="ECO:0000313" key="2">
    <source>
        <dbReference type="Proteomes" id="UP001057402"/>
    </source>
</evidence>
<organism evidence="1 2">
    <name type="scientific">Melastoma candidum</name>
    <dbReference type="NCBI Taxonomy" id="119954"/>
    <lineage>
        <taxon>Eukaryota</taxon>
        <taxon>Viridiplantae</taxon>
        <taxon>Streptophyta</taxon>
        <taxon>Embryophyta</taxon>
        <taxon>Tracheophyta</taxon>
        <taxon>Spermatophyta</taxon>
        <taxon>Magnoliopsida</taxon>
        <taxon>eudicotyledons</taxon>
        <taxon>Gunneridae</taxon>
        <taxon>Pentapetalae</taxon>
        <taxon>rosids</taxon>
        <taxon>malvids</taxon>
        <taxon>Myrtales</taxon>
        <taxon>Melastomataceae</taxon>
        <taxon>Melastomatoideae</taxon>
        <taxon>Melastomateae</taxon>
        <taxon>Melastoma</taxon>
    </lineage>
</organism>